<comment type="caution">
    <text evidence="1">The sequence shown here is derived from an EMBL/GenBank/DDBJ whole genome shotgun (WGS) entry which is preliminary data.</text>
</comment>
<gene>
    <name evidence="1" type="ORF">PIB30_031743</name>
</gene>
<proteinExistence type="predicted"/>
<evidence type="ECO:0000313" key="1">
    <source>
        <dbReference type="EMBL" id="MED6158325.1"/>
    </source>
</evidence>
<accession>A0ABU6UAS7</accession>
<organism evidence="1 2">
    <name type="scientific">Stylosanthes scabra</name>
    <dbReference type="NCBI Taxonomy" id="79078"/>
    <lineage>
        <taxon>Eukaryota</taxon>
        <taxon>Viridiplantae</taxon>
        <taxon>Streptophyta</taxon>
        <taxon>Embryophyta</taxon>
        <taxon>Tracheophyta</taxon>
        <taxon>Spermatophyta</taxon>
        <taxon>Magnoliopsida</taxon>
        <taxon>eudicotyledons</taxon>
        <taxon>Gunneridae</taxon>
        <taxon>Pentapetalae</taxon>
        <taxon>rosids</taxon>
        <taxon>fabids</taxon>
        <taxon>Fabales</taxon>
        <taxon>Fabaceae</taxon>
        <taxon>Papilionoideae</taxon>
        <taxon>50 kb inversion clade</taxon>
        <taxon>dalbergioids sensu lato</taxon>
        <taxon>Dalbergieae</taxon>
        <taxon>Pterocarpus clade</taxon>
        <taxon>Stylosanthes</taxon>
    </lineage>
</organism>
<reference evidence="1 2" key="1">
    <citation type="journal article" date="2023" name="Plants (Basel)">
        <title>Bridging the Gap: Combining Genomics and Transcriptomics Approaches to Understand Stylosanthes scabra, an Orphan Legume from the Brazilian Caatinga.</title>
        <authorList>
            <person name="Ferreira-Neto J.R.C."/>
            <person name="da Silva M.D."/>
            <person name="Binneck E."/>
            <person name="de Melo N.F."/>
            <person name="da Silva R.H."/>
            <person name="de Melo A.L.T.M."/>
            <person name="Pandolfi V."/>
            <person name="Bustamante F.O."/>
            <person name="Brasileiro-Vidal A.C."/>
            <person name="Benko-Iseppon A.M."/>
        </authorList>
    </citation>
    <scope>NUCLEOTIDE SEQUENCE [LARGE SCALE GENOMIC DNA]</scope>
    <source>
        <tissue evidence="1">Leaves</tissue>
    </source>
</reference>
<keyword evidence="2" id="KW-1185">Reference proteome</keyword>
<name>A0ABU6UAS7_9FABA</name>
<protein>
    <submittedName>
        <fullName evidence="1">Uncharacterized protein</fullName>
    </submittedName>
</protein>
<sequence length="83" mass="9594">MDLIDPKKLVEKKPYPIVAWTTEELQKFREEYITRILLSEENLLRDESIKAAEETIIHKPSAALQSPYVQVSTGDLKTTYTDI</sequence>
<evidence type="ECO:0000313" key="2">
    <source>
        <dbReference type="Proteomes" id="UP001341840"/>
    </source>
</evidence>
<dbReference type="EMBL" id="JASCZI010120966">
    <property type="protein sequence ID" value="MED6158325.1"/>
    <property type="molecule type" value="Genomic_DNA"/>
</dbReference>
<dbReference type="Proteomes" id="UP001341840">
    <property type="component" value="Unassembled WGS sequence"/>
</dbReference>